<dbReference type="EMBL" id="JAANXD010000100">
    <property type="protein sequence ID" value="MBS1259564.1"/>
    <property type="molecule type" value="Genomic_DNA"/>
</dbReference>
<dbReference type="Proteomes" id="UP000722750">
    <property type="component" value="Unassembled WGS sequence"/>
</dbReference>
<evidence type="ECO:0000256" key="2">
    <source>
        <dbReference type="ARBA" id="ARBA00022679"/>
    </source>
</evidence>
<dbReference type="InterPro" id="IPR029063">
    <property type="entry name" value="SAM-dependent_MTases_sf"/>
</dbReference>
<gene>
    <name evidence="5" type="ORF">MAG551_02637</name>
</gene>
<dbReference type="GO" id="GO:0003886">
    <property type="term" value="F:DNA (cytosine-5-)-methyltransferase activity"/>
    <property type="evidence" value="ECO:0007669"/>
    <property type="project" value="UniProtKB-EC"/>
</dbReference>
<dbReference type="GO" id="GO:0009307">
    <property type="term" value="P:DNA restriction-modification system"/>
    <property type="evidence" value="ECO:0007669"/>
    <property type="project" value="UniProtKB-KW"/>
</dbReference>
<protein>
    <recommendedName>
        <fullName evidence="7">DNA (cytosine-5-)-methyltransferase</fullName>
    </recommendedName>
</protein>
<evidence type="ECO:0000313" key="6">
    <source>
        <dbReference type="Proteomes" id="UP000722750"/>
    </source>
</evidence>
<keyword evidence="2" id="KW-0808">Transferase</keyword>
<keyword evidence="3" id="KW-0680">Restriction system</keyword>
<dbReference type="AlphaFoldDB" id="A0A941W4V6"/>
<dbReference type="SUPFAM" id="SSF53335">
    <property type="entry name" value="S-adenosyl-L-methionine-dependent methyltransferases"/>
    <property type="match status" value="1"/>
</dbReference>
<accession>A0A941W4V6</accession>
<keyword evidence="1" id="KW-0489">Methyltransferase</keyword>
<dbReference type="Gene3D" id="3.40.50.150">
    <property type="entry name" value="Vaccinia Virus protein VP39"/>
    <property type="match status" value="1"/>
</dbReference>
<dbReference type="Pfam" id="PF00145">
    <property type="entry name" value="DNA_methylase"/>
    <property type="match status" value="1"/>
</dbReference>
<evidence type="ECO:0000256" key="4">
    <source>
        <dbReference type="ARBA" id="ARBA00047422"/>
    </source>
</evidence>
<organism evidence="5 6">
    <name type="scientific">Candidatus Scalindua arabica</name>
    <dbReference type="NCBI Taxonomy" id="1127984"/>
    <lineage>
        <taxon>Bacteria</taxon>
        <taxon>Pseudomonadati</taxon>
        <taxon>Planctomycetota</taxon>
        <taxon>Candidatus Brocadiia</taxon>
        <taxon>Candidatus Brocadiales</taxon>
        <taxon>Candidatus Scalinduaceae</taxon>
        <taxon>Candidatus Scalindua</taxon>
    </lineage>
</organism>
<name>A0A941W4V6_9BACT</name>
<proteinExistence type="predicted"/>
<comment type="catalytic activity">
    <reaction evidence="4">
        <text>a 2'-deoxycytidine in DNA + S-adenosyl-L-methionine = a 5-methyl-2'-deoxycytidine in DNA + S-adenosyl-L-homocysteine + H(+)</text>
        <dbReference type="Rhea" id="RHEA:13681"/>
        <dbReference type="Rhea" id="RHEA-COMP:11369"/>
        <dbReference type="Rhea" id="RHEA-COMP:11370"/>
        <dbReference type="ChEBI" id="CHEBI:15378"/>
        <dbReference type="ChEBI" id="CHEBI:57856"/>
        <dbReference type="ChEBI" id="CHEBI:59789"/>
        <dbReference type="ChEBI" id="CHEBI:85452"/>
        <dbReference type="ChEBI" id="CHEBI:85454"/>
        <dbReference type="EC" id="2.1.1.37"/>
    </reaction>
</comment>
<comment type="caution">
    <text evidence="5">The sequence shown here is derived from an EMBL/GenBank/DDBJ whole genome shotgun (WGS) entry which is preliminary data.</text>
</comment>
<dbReference type="InterPro" id="IPR001525">
    <property type="entry name" value="C5_MeTfrase"/>
</dbReference>
<evidence type="ECO:0008006" key="7">
    <source>
        <dbReference type="Google" id="ProtNLM"/>
    </source>
</evidence>
<evidence type="ECO:0000256" key="1">
    <source>
        <dbReference type="ARBA" id="ARBA00022603"/>
    </source>
</evidence>
<evidence type="ECO:0000256" key="3">
    <source>
        <dbReference type="ARBA" id="ARBA00022747"/>
    </source>
</evidence>
<evidence type="ECO:0000313" key="5">
    <source>
        <dbReference type="EMBL" id="MBS1259564.1"/>
    </source>
</evidence>
<sequence>MEYTEARQLVCNYLAKHHKKIASNEEIEAIITHWFLNPSIRPPYFSSAAYKACKQLFGLSLTEISNKSLVREESAPYQLKFDFVYNRIPYPPPEKYEFSFIDLFAGIGGFRIALQNVGGKCVFTSEWDKHAKKTSFKEK</sequence>
<dbReference type="GO" id="GO:0032259">
    <property type="term" value="P:methylation"/>
    <property type="evidence" value="ECO:0007669"/>
    <property type="project" value="UniProtKB-KW"/>
</dbReference>
<reference evidence="5" key="1">
    <citation type="journal article" date="2021" name="ISME J.">
        <title>Fine-scale metabolic discontinuity in a stratified prokaryote microbiome of a Red Sea deep halocline.</title>
        <authorList>
            <person name="Michoud G."/>
            <person name="Ngugi D.K."/>
            <person name="Barozzi A."/>
            <person name="Merlino G."/>
            <person name="Calleja M.L."/>
            <person name="Delgado-Huertas A."/>
            <person name="Moran X.A.G."/>
            <person name="Daffonchio D."/>
        </authorList>
    </citation>
    <scope>NUCLEOTIDE SEQUENCE</scope>
    <source>
        <strain evidence="5">SuakinDeep_MAG55_1</strain>
    </source>
</reference>